<dbReference type="EMBL" id="AWSI01000021">
    <property type="protein sequence ID" value="ERH30933.1"/>
    <property type="molecule type" value="Genomic_DNA"/>
</dbReference>
<dbReference type="PATRIC" id="fig|1321816.3.peg.783"/>
<keyword evidence="2 5" id="KW-0489">Methyltransferase</keyword>
<dbReference type="HOGENOM" id="CLU_021322_3_1_11"/>
<dbReference type="AlphaFoldDB" id="U1SG73"/>
<dbReference type="GO" id="GO:0005737">
    <property type="term" value="C:cytoplasm"/>
    <property type="evidence" value="ECO:0007669"/>
    <property type="project" value="UniProtKB-ARBA"/>
</dbReference>
<dbReference type="GO" id="GO:0032259">
    <property type="term" value="P:methylation"/>
    <property type="evidence" value="ECO:0007669"/>
    <property type="project" value="UniProtKB-KW"/>
</dbReference>
<dbReference type="InterPro" id="IPR013123">
    <property type="entry name" value="SpoU_subst-bd"/>
</dbReference>
<dbReference type="STRING" id="419015.HMPREF3214_00660"/>
<dbReference type="InterPro" id="IPR029028">
    <property type="entry name" value="Alpha/beta_knot_MTases"/>
</dbReference>
<dbReference type="SUPFAM" id="SSF75217">
    <property type="entry name" value="alpha/beta knot"/>
    <property type="match status" value="1"/>
</dbReference>
<dbReference type="Gene3D" id="3.40.1280.10">
    <property type="match status" value="1"/>
</dbReference>
<evidence type="ECO:0000256" key="2">
    <source>
        <dbReference type="ARBA" id="ARBA00022603"/>
    </source>
</evidence>
<dbReference type="CDD" id="cd18095">
    <property type="entry name" value="SpoU-like_rRNA-MTase"/>
    <property type="match status" value="1"/>
</dbReference>
<evidence type="ECO:0000256" key="1">
    <source>
        <dbReference type="ARBA" id="ARBA00007228"/>
    </source>
</evidence>
<dbReference type="PANTHER" id="PTHR43191:SF2">
    <property type="entry name" value="RRNA METHYLTRANSFERASE 3, MITOCHONDRIAL"/>
    <property type="match status" value="1"/>
</dbReference>
<dbReference type="Gene3D" id="3.30.1330.30">
    <property type="match status" value="1"/>
</dbReference>
<sequence>MHTFVTSLVPEKKADIVMPLHRDIMDNPQAQRVRLVSDLINRKARKKSGLFLVEGPQAVREAVRYAADSVRDIYVRNDYATSEVLRAVVRESIDKNLYVHQATDKVMHAISSDCQGIAAVVHMEAVVRSADEFQTDAGSLSAACWQLRDPGNAGTIIRAADASGCQAVVLVGDCVDITNPKVVRSTAGSLFHIPVFYAREEEFFEVMRARSACITAAEIYGTDSTPVVPLQQALTYTDKRQANVILFGNEARGLPADIVNQCDRAAIIPLYGKAESLNVAMSASVMLYSFAMHMRDTPTE</sequence>
<organism evidence="5 6">
    <name type="scientific">Alloscardovia omnicolens F0580</name>
    <dbReference type="NCBI Taxonomy" id="1321816"/>
    <lineage>
        <taxon>Bacteria</taxon>
        <taxon>Bacillati</taxon>
        <taxon>Actinomycetota</taxon>
        <taxon>Actinomycetes</taxon>
        <taxon>Bifidobacteriales</taxon>
        <taxon>Bifidobacteriaceae</taxon>
        <taxon>Alloscardovia</taxon>
    </lineage>
</organism>
<dbReference type="InterPro" id="IPR001537">
    <property type="entry name" value="SpoU_MeTrfase"/>
</dbReference>
<accession>U1SG73</accession>
<feature type="domain" description="RNA 2-O ribose methyltransferase substrate binding" evidence="4">
    <location>
        <begin position="52"/>
        <end position="127"/>
    </location>
</feature>
<dbReference type="Pfam" id="PF00588">
    <property type="entry name" value="SpoU_methylase"/>
    <property type="match status" value="1"/>
</dbReference>
<proteinExistence type="inferred from homology"/>
<keyword evidence="3 5" id="KW-0808">Transferase</keyword>
<evidence type="ECO:0000313" key="5">
    <source>
        <dbReference type="EMBL" id="ERH30933.1"/>
    </source>
</evidence>
<evidence type="ECO:0000313" key="6">
    <source>
        <dbReference type="Proteomes" id="UP000016519"/>
    </source>
</evidence>
<dbReference type="Proteomes" id="UP000016519">
    <property type="component" value="Unassembled WGS sequence"/>
</dbReference>
<dbReference type="InterPro" id="IPR051259">
    <property type="entry name" value="rRNA_Methyltransferase"/>
</dbReference>
<protein>
    <submittedName>
        <fullName evidence="5">RNA methyltransferase, TrmH family</fullName>
    </submittedName>
</protein>
<dbReference type="SMART" id="SM00967">
    <property type="entry name" value="SpoU_sub_bind"/>
    <property type="match status" value="1"/>
</dbReference>
<dbReference type="Pfam" id="PF22435">
    <property type="entry name" value="MRM3-like_sub_bind"/>
    <property type="match status" value="1"/>
</dbReference>
<dbReference type="GO" id="GO:0003723">
    <property type="term" value="F:RNA binding"/>
    <property type="evidence" value="ECO:0007669"/>
    <property type="project" value="InterPro"/>
</dbReference>
<comment type="caution">
    <text evidence="5">The sequence shown here is derived from an EMBL/GenBank/DDBJ whole genome shotgun (WGS) entry which is preliminary data.</text>
</comment>
<reference evidence="5 6" key="1">
    <citation type="submission" date="2013-08" db="EMBL/GenBank/DDBJ databases">
        <authorList>
            <person name="Weinstock G."/>
            <person name="Sodergren E."/>
            <person name="Wylie T."/>
            <person name="Fulton L."/>
            <person name="Fulton R."/>
            <person name="Fronick C."/>
            <person name="O'Laughlin M."/>
            <person name="Godfrey J."/>
            <person name="Miner T."/>
            <person name="Herter B."/>
            <person name="Appelbaum E."/>
            <person name="Cordes M."/>
            <person name="Lek S."/>
            <person name="Wollam A."/>
            <person name="Pepin K.H."/>
            <person name="Palsikar V.B."/>
            <person name="Mitreva M."/>
            <person name="Wilson R.K."/>
        </authorList>
    </citation>
    <scope>NUCLEOTIDE SEQUENCE [LARGE SCALE GENOMIC DNA]</scope>
    <source>
        <strain evidence="5 6">F0580</strain>
    </source>
</reference>
<evidence type="ECO:0000259" key="4">
    <source>
        <dbReference type="SMART" id="SM00967"/>
    </source>
</evidence>
<name>U1SG73_9BIFI</name>
<comment type="similarity">
    <text evidence="1">Belongs to the class IV-like SAM-binding methyltransferase superfamily. RNA methyltransferase TrmH family.</text>
</comment>
<gene>
    <name evidence="5" type="ORF">HMPREF9244_00881</name>
</gene>
<dbReference type="InterPro" id="IPR029064">
    <property type="entry name" value="Ribosomal_eL30-like_sf"/>
</dbReference>
<keyword evidence="6" id="KW-1185">Reference proteome</keyword>
<dbReference type="InterPro" id="IPR053888">
    <property type="entry name" value="MRM3-like_sub_bind"/>
</dbReference>
<dbReference type="InterPro" id="IPR029026">
    <property type="entry name" value="tRNA_m1G_MTases_N"/>
</dbReference>
<dbReference type="SUPFAM" id="SSF55315">
    <property type="entry name" value="L30e-like"/>
    <property type="match status" value="1"/>
</dbReference>
<dbReference type="GO" id="GO:0006396">
    <property type="term" value="P:RNA processing"/>
    <property type="evidence" value="ECO:0007669"/>
    <property type="project" value="InterPro"/>
</dbReference>
<dbReference type="PANTHER" id="PTHR43191">
    <property type="entry name" value="RRNA METHYLTRANSFERASE 3"/>
    <property type="match status" value="1"/>
</dbReference>
<dbReference type="GO" id="GO:0008173">
    <property type="term" value="F:RNA methyltransferase activity"/>
    <property type="evidence" value="ECO:0007669"/>
    <property type="project" value="InterPro"/>
</dbReference>
<evidence type="ECO:0000256" key="3">
    <source>
        <dbReference type="ARBA" id="ARBA00022679"/>
    </source>
</evidence>